<dbReference type="SUPFAM" id="SSF51316">
    <property type="entry name" value="Mss4-like"/>
    <property type="match status" value="1"/>
</dbReference>
<sequence length="140" mass="15207">METKGECNCGAVKVIFRFTGDQQLGSILCHCINCKKSSGSSLTELELVGSNFMIVPREALSVEGQLTSYSDNNCESGNVLERRFCGVCGSPIIAYTKALNDSLCIPIPPVAHTYLEDAPDWMPRVDGTTFYKRAFGGSQV</sequence>
<evidence type="ECO:0000256" key="1">
    <source>
        <dbReference type="ARBA" id="ARBA00005495"/>
    </source>
</evidence>
<dbReference type="EMBL" id="JAGPYM010000094">
    <property type="protein sequence ID" value="KAH6867679.1"/>
    <property type="molecule type" value="Genomic_DNA"/>
</dbReference>
<dbReference type="PANTHER" id="PTHR33337:SF40">
    <property type="entry name" value="CENP-V_GFA DOMAIN-CONTAINING PROTEIN-RELATED"/>
    <property type="match status" value="1"/>
</dbReference>
<keyword evidence="2" id="KW-0479">Metal-binding</keyword>
<dbReference type="InterPro" id="IPR011057">
    <property type="entry name" value="Mss4-like_sf"/>
</dbReference>
<dbReference type="OrthoDB" id="9985472at2759"/>
<dbReference type="PANTHER" id="PTHR33337">
    <property type="entry name" value="GFA DOMAIN-CONTAINING PROTEIN"/>
    <property type="match status" value="1"/>
</dbReference>
<evidence type="ECO:0000313" key="6">
    <source>
        <dbReference type="EMBL" id="KAH6867679.1"/>
    </source>
</evidence>
<organism evidence="6 7">
    <name type="scientific">Thelonectria olida</name>
    <dbReference type="NCBI Taxonomy" id="1576542"/>
    <lineage>
        <taxon>Eukaryota</taxon>
        <taxon>Fungi</taxon>
        <taxon>Dikarya</taxon>
        <taxon>Ascomycota</taxon>
        <taxon>Pezizomycotina</taxon>
        <taxon>Sordariomycetes</taxon>
        <taxon>Hypocreomycetidae</taxon>
        <taxon>Hypocreales</taxon>
        <taxon>Nectriaceae</taxon>
        <taxon>Thelonectria</taxon>
    </lineage>
</organism>
<dbReference type="Pfam" id="PF04828">
    <property type="entry name" value="GFA"/>
    <property type="match status" value="1"/>
</dbReference>
<name>A0A9P8VPC5_9HYPO</name>
<evidence type="ECO:0000313" key="7">
    <source>
        <dbReference type="Proteomes" id="UP000777438"/>
    </source>
</evidence>
<comment type="caution">
    <text evidence="6">The sequence shown here is derived from an EMBL/GenBank/DDBJ whole genome shotgun (WGS) entry which is preliminary data.</text>
</comment>
<gene>
    <name evidence="6" type="ORF">B0T10DRAFT_553941</name>
</gene>
<feature type="domain" description="CENP-V/GFA" evidence="5">
    <location>
        <begin position="3"/>
        <end position="122"/>
    </location>
</feature>
<keyword evidence="4" id="KW-0456">Lyase</keyword>
<dbReference type="Gene3D" id="3.90.1590.10">
    <property type="entry name" value="glutathione-dependent formaldehyde- activating enzyme (gfa)"/>
    <property type="match status" value="1"/>
</dbReference>
<dbReference type="GO" id="GO:0046872">
    <property type="term" value="F:metal ion binding"/>
    <property type="evidence" value="ECO:0007669"/>
    <property type="project" value="UniProtKB-KW"/>
</dbReference>
<reference evidence="6 7" key="1">
    <citation type="journal article" date="2021" name="Nat. Commun.">
        <title>Genetic determinants of endophytism in the Arabidopsis root mycobiome.</title>
        <authorList>
            <person name="Mesny F."/>
            <person name="Miyauchi S."/>
            <person name="Thiergart T."/>
            <person name="Pickel B."/>
            <person name="Atanasova L."/>
            <person name="Karlsson M."/>
            <person name="Huettel B."/>
            <person name="Barry K.W."/>
            <person name="Haridas S."/>
            <person name="Chen C."/>
            <person name="Bauer D."/>
            <person name="Andreopoulos W."/>
            <person name="Pangilinan J."/>
            <person name="LaButti K."/>
            <person name="Riley R."/>
            <person name="Lipzen A."/>
            <person name="Clum A."/>
            <person name="Drula E."/>
            <person name="Henrissat B."/>
            <person name="Kohler A."/>
            <person name="Grigoriev I.V."/>
            <person name="Martin F.M."/>
            <person name="Hacquard S."/>
        </authorList>
    </citation>
    <scope>NUCLEOTIDE SEQUENCE [LARGE SCALE GENOMIC DNA]</scope>
    <source>
        <strain evidence="6 7">MPI-CAGE-CH-0241</strain>
    </source>
</reference>
<dbReference type="GO" id="GO:0016846">
    <property type="term" value="F:carbon-sulfur lyase activity"/>
    <property type="evidence" value="ECO:0007669"/>
    <property type="project" value="InterPro"/>
</dbReference>
<dbReference type="AlphaFoldDB" id="A0A9P8VPC5"/>
<evidence type="ECO:0000259" key="5">
    <source>
        <dbReference type="PROSITE" id="PS51891"/>
    </source>
</evidence>
<dbReference type="InterPro" id="IPR006913">
    <property type="entry name" value="CENP-V/GFA"/>
</dbReference>
<proteinExistence type="inferred from homology"/>
<dbReference type="Proteomes" id="UP000777438">
    <property type="component" value="Unassembled WGS sequence"/>
</dbReference>
<accession>A0A9P8VPC5</accession>
<protein>
    <submittedName>
        <fullName evidence="6">Mss4-like protein</fullName>
    </submittedName>
</protein>
<evidence type="ECO:0000256" key="3">
    <source>
        <dbReference type="ARBA" id="ARBA00022833"/>
    </source>
</evidence>
<keyword evidence="7" id="KW-1185">Reference proteome</keyword>
<keyword evidence="3" id="KW-0862">Zinc</keyword>
<evidence type="ECO:0000256" key="4">
    <source>
        <dbReference type="ARBA" id="ARBA00023239"/>
    </source>
</evidence>
<evidence type="ECO:0000256" key="2">
    <source>
        <dbReference type="ARBA" id="ARBA00022723"/>
    </source>
</evidence>
<dbReference type="PROSITE" id="PS51891">
    <property type="entry name" value="CENP_V_GFA"/>
    <property type="match status" value="1"/>
</dbReference>
<comment type="similarity">
    <text evidence="1">Belongs to the Gfa family.</text>
</comment>